<protein>
    <submittedName>
        <fullName evidence="2">Uncharacterized protein</fullName>
    </submittedName>
</protein>
<dbReference type="EMBL" id="JAOYFB010000039">
    <property type="protein sequence ID" value="KAK4028925.1"/>
    <property type="molecule type" value="Genomic_DNA"/>
</dbReference>
<dbReference type="Proteomes" id="UP001234178">
    <property type="component" value="Unassembled WGS sequence"/>
</dbReference>
<organism evidence="2 3">
    <name type="scientific">Daphnia magna</name>
    <dbReference type="NCBI Taxonomy" id="35525"/>
    <lineage>
        <taxon>Eukaryota</taxon>
        <taxon>Metazoa</taxon>
        <taxon>Ecdysozoa</taxon>
        <taxon>Arthropoda</taxon>
        <taxon>Crustacea</taxon>
        <taxon>Branchiopoda</taxon>
        <taxon>Diplostraca</taxon>
        <taxon>Cladocera</taxon>
        <taxon>Anomopoda</taxon>
        <taxon>Daphniidae</taxon>
        <taxon>Daphnia</taxon>
    </lineage>
</organism>
<evidence type="ECO:0000313" key="2">
    <source>
        <dbReference type="EMBL" id="KAK4028925.1"/>
    </source>
</evidence>
<proteinExistence type="predicted"/>
<gene>
    <name evidence="2" type="ORF">OUZ56_021943</name>
</gene>
<evidence type="ECO:0000313" key="3">
    <source>
        <dbReference type="Proteomes" id="UP001234178"/>
    </source>
</evidence>
<comment type="caution">
    <text evidence="2">The sequence shown here is derived from an EMBL/GenBank/DDBJ whole genome shotgun (WGS) entry which is preliminary data.</text>
</comment>
<feature type="signal peptide" evidence="1">
    <location>
        <begin position="1"/>
        <end position="20"/>
    </location>
</feature>
<accession>A0ABR0AUY0</accession>
<sequence>MVRKLLIFILTVNLFDHLEGKNNSNDRNTQEETYPKDTINVHNGKFAVQPIPVHFALYSMSGKAEGNSFIVHKNFYCFNILNFLQVRKLQFSAGQVSKGVF</sequence>
<keyword evidence="1" id="KW-0732">Signal</keyword>
<keyword evidence="3" id="KW-1185">Reference proteome</keyword>
<evidence type="ECO:0000256" key="1">
    <source>
        <dbReference type="SAM" id="SignalP"/>
    </source>
</evidence>
<feature type="chain" id="PRO_5046970540" evidence="1">
    <location>
        <begin position="21"/>
        <end position="101"/>
    </location>
</feature>
<name>A0ABR0AUY0_9CRUS</name>
<reference evidence="2 3" key="1">
    <citation type="journal article" date="2023" name="Nucleic Acids Res.">
        <title>The hologenome of Daphnia magna reveals possible DNA methylation and microbiome-mediated evolution of the host genome.</title>
        <authorList>
            <person name="Chaturvedi A."/>
            <person name="Li X."/>
            <person name="Dhandapani V."/>
            <person name="Marshall H."/>
            <person name="Kissane S."/>
            <person name="Cuenca-Cambronero M."/>
            <person name="Asole G."/>
            <person name="Calvet F."/>
            <person name="Ruiz-Romero M."/>
            <person name="Marangio P."/>
            <person name="Guigo R."/>
            <person name="Rago D."/>
            <person name="Mirbahai L."/>
            <person name="Eastwood N."/>
            <person name="Colbourne J.K."/>
            <person name="Zhou J."/>
            <person name="Mallon E."/>
            <person name="Orsini L."/>
        </authorList>
    </citation>
    <scope>NUCLEOTIDE SEQUENCE [LARGE SCALE GENOMIC DNA]</scope>
    <source>
        <strain evidence="2">LRV0_1</strain>
    </source>
</reference>